<dbReference type="EMBL" id="GBRH01255997">
    <property type="protein sequence ID" value="JAD41898.1"/>
    <property type="molecule type" value="Transcribed_RNA"/>
</dbReference>
<sequence length="36" mass="4289">MTMNNNKILHILHSVDNEMNRIKKLEGKMVIILFLH</sequence>
<dbReference type="AlphaFoldDB" id="A0A0A8ZVZ7"/>
<name>A0A0A8ZVZ7_ARUDO</name>
<reference evidence="1" key="1">
    <citation type="submission" date="2014-09" db="EMBL/GenBank/DDBJ databases">
        <authorList>
            <person name="Magalhaes I.L.F."/>
            <person name="Oliveira U."/>
            <person name="Santos F.R."/>
            <person name="Vidigal T.H.D.A."/>
            <person name="Brescovit A.D."/>
            <person name="Santos A.J."/>
        </authorList>
    </citation>
    <scope>NUCLEOTIDE SEQUENCE</scope>
    <source>
        <tissue evidence="1">Shoot tissue taken approximately 20 cm above the soil surface</tissue>
    </source>
</reference>
<accession>A0A0A8ZVZ7</accession>
<evidence type="ECO:0000313" key="1">
    <source>
        <dbReference type="EMBL" id="JAD41898.1"/>
    </source>
</evidence>
<reference evidence="1" key="2">
    <citation type="journal article" date="2015" name="Data Brief">
        <title>Shoot transcriptome of the giant reed, Arundo donax.</title>
        <authorList>
            <person name="Barrero R.A."/>
            <person name="Guerrero F.D."/>
            <person name="Moolhuijzen P."/>
            <person name="Goolsby J.A."/>
            <person name="Tidwell J."/>
            <person name="Bellgard S.E."/>
            <person name="Bellgard M.I."/>
        </authorList>
    </citation>
    <scope>NUCLEOTIDE SEQUENCE</scope>
    <source>
        <tissue evidence="1">Shoot tissue taken approximately 20 cm above the soil surface</tissue>
    </source>
</reference>
<protein>
    <submittedName>
        <fullName evidence="1">Uncharacterized protein</fullName>
    </submittedName>
</protein>
<proteinExistence type="predicted"/>
<organism evidence="1">
    <name type="scientific">Arundo donax</name>
    <name type="common">Giant reed</name>
    <name type="synonym">Donax arundinaceus</name>
    <dbReference type="NCBI Taxonomy" id="35708"/>
    <lineage>
        <taxon>Eukaryota</taxon>
        <taxon>Viridiplantae</taxon>
        <taxon>Streptophyta</taxon>
        <taxon>Embryophyta</taxon>
        <taxon>Tracheophyta</taxon>
        <taxon>Spermatophyta</taxon>
        <taxon>Magnoliopsida</taxon>
        <taxon>Liliopsida</taxon>
        <taxon>Poales</taxon>
        <taxon>Poaceae</taxon>
        <taxon>PACMAD clade</taxon>
        <taxon>Arundinoideae</taxon>
        <taxon>Arundineae</taxon>
        <taxon>Arundo</taxon>
    </lineage>
</organism>